<proteinExistence type="predicted"/>
<dbReference type="AlphaFoldDB" id="A0A0F4TKC8"/>
<name>A0A0F4TKC8_PSEFL</name>
<sequence length="79" mass="9152">MRHLISLFAPRPLHRCFALLDRNGHCQAFKQCSLQPMGDGWVEIEEIRLNWLNQPLPAGTRVVSQQQQPRSRAQQLMTT</sequence>
<evidence type="ECO:0000313" key="2">
    <source>
        <dbReference type="EMBL" id="KJZ43867.1"/>
    </source>
</evidence>
<dbReference type="RefSeq" id="WP_046041885.1">
    <property type="nucleotide sequence ID" value="NZ_LACC01000023.1"/>
</dbReference>
<dbReference type="Proteomes" id="UP000033588">
    <property type="component" value="Unassembled WGS sequence"/>
</dbReference>
<feature type="region of interest" description="Disordered" evidence="1">
    <location>
        <begin position="60"/>
        <end position="79"/>
    </location>
</feature>
<dbReference type="PATRIC" id="fig|294.132.peg.2897"/>
<evidence type="ECO:0000313" key="3">
    <source>
        <dbReference type="Proteomes" id="UP000033588"/>
    </source>
</evidence>
<gene>
    <name evidence="2" type="ORF">VC35_18625</name>
</gene>
<reference evidence="2 3" key="1">
    <citation type="submission" date="2015-03" db="EMBL/GenBank/DDBJ databases">
        <title>Comparative genomics of Pseudomonas insights into diversity of traits involved in vanlence and defense.</title>
        <authorList>
            <person name="Qin Y."/>
        </authorList>
    </citation>
    <scope>NUCLEOTIDE SEQUENCE [LARGE SCALE GENOMIC DNA]</scope>
    <source>
        <strain evidence="2 3">C8</strain>
    </source>
</reference>
<dbReference type="OrthoDB" id="6910208at2"/>
<organism evidence="2 3">
    <name type="scientific">Pseudomonas fluorescens</name>
    <dbReference type="NCBI Taxonomy" id="294"/>
    <lineage>
        <taxon>Bacteria</taxon>
        <taxon>Pseudomonadati</taxon>
        <taxon>Pseudomonadota</taxon>
        <taxon>Gammaproteobacteria</taxon>
        <taxon>Pseudomonadales</taxon>
        <taxon>Pseudomonadaceae</taxon>
        <taxon>Pseudomonas</taxon>
    </lineage>
</organism>
<protein>
    <submittedName>
        <fullName evidence="2">Uncharacterized protein</fullName>
    </submittedName>
</protein>
<evidence type="ECO:0000256" key="1">
    <source>
        <dbReference type="SAM" id="MobiDB-lite"/>
    </source>
</evidence>
<accession>A0A0F4TKC8</accession>
<feature type="compositionally biased region" description="Low complexity" evidence="1">
    <location>
        <begin position="61"/>
        <end position="79"/>
    </location>
</feature>
<comment type="caution">
    <text evidence="2">The sequence shown here is derived from an EMBL/GenBank/DDBJ whole genome shotgun (WGS) entry which is preliminary data.</text>
</comment>
<dbReference type="EMBL" id="LACC01000023">
    <property type="protein sequence ID" value="KJZ43867.1"/>
    <property type="molecule type" value="Genomic_DNA"/>
</dbReference>